<dbReference type="GO" id="GO:0009279">
    <property type="term" value="C:cell outer membrane"/>
    <property type="evidence" value="ECO:0007669"/>
    <property type="project" value="UniProtKB-SubCell"/>
</dbReference>
<dbReference type="EMBL" id="CP044016">
    <property type="protein sequence ID" value="QES90386.1"/>
    <property type="molecule type" value="Genomic_DNA"/>
</dbReference>
<keyword evidence="5" id="KW-0998">Cell outer membrane</keyword>
<sequence length="477" mass="52636">MSFRKINILLSSSFAALIGLTSCSKSFIERNPVDPVTEPEAITNASGMQDALVGVYASYRATSFYGEDLPIIGDVSADNSFIAASNSGYYLTPYQYTFVNNDANYTEMWKQGYNIILNANKIINSSPTGDAETIGEIRSQAYALRALAYFKLINIYARPYTDNPSDSGISITLTDSSAAKPSRNTIKQVYTQIISDYKAALDSAPAYDNSVTLSQYAIEGLLSKAYLYMGDYTNALTQAEDVINNSGFSLVPSSSYASFWSNAAVQQNQQEVMFEIDANSINNNGYDDFAGQYANGYSQIFCDSALYASYSSTDVRRSVLESDTTLVAGKPRIVVHVNKFPNAANADRDNIKVIRLAEVYLIAAEAAYRTGDQATALQYLNALAQTRDPQLTAYASSGTQLLTDIINERRKELAFEGDRLYDLNRLQQTLYRNGTPYKGLPLTSQYITIAYDFYKRIAPIPLDELNANSNMTQNPGY</sequence>
<dbReference type="AlphaFoldDB" id="A0A5P2G3J4"/>
<evidence type="ECO:0000256" key="1">
    <source>
        <dbReference type="ARBA" id="ARBA00004442"/>
    </source>
</evidence>
<feature type="chain" id="PRO_5024466366" evidence="6">
    <location>
        <begin position="16"/>
        <end position="477"/>
    </location>
</feature>
<comment type="similarity">
    <text evidence="2">Belongs to the SusD family.</text>
</comment>
<keyword evidence="4" id="KW-0472">Membrane</keyword>
<dbReference type="CDD" id="cd08977">
    <property type="entry name" value="SusD"/>
    <property type="match status" value="1"/>
</dbReference>
<dbReference type="InterPro" id="IPR011990">
    <property type="entry name" value="TPR-like_helical_dom_sf"/>
</dbReference>
<evidence type="ECO:0000256" key="2">
    <source>
        <dbReference type="ARBA" id="ARBA00006275"/>
    </source>
</evidence>
<dbReference type="InterPro" id="IPR012944">
    <property type="entry name" value="SusD_RagB_dom"/>
</dbReference>
<dbReference type="KEGG" id="arac:E0W69_017580"/>
<accession>A0A5P2G3J4</accession>
<feature type="domain" description="RagB/SusD" evidence="7">
    <location>
        <begin position="342"/>
        <end position="477"/>
    </location>
</feature>
<dbReference type="OrthoDB" id="1080118at2"/>
<organism evidence="9 10">
    <name type="scientific">Rhizosphaericola mali</name>
    <dbReference type="NCBI Taxonomy" id="2545455"/>
    <lineage>
        <taxon>Bacteria</taxon>
        <taxon>Pseudomonadati</taxon>
        <taxon>Bacteroidota</taxon>
        <taxon>Chitinophagia</taxon>
        <taxon>Chitinophagales</taxon>
        <taxon>Chitinophagaceae</taxon>
        <taxon>Rhizosphaericola</taxon>
    </lineage>
</organism>
<evidence type="ECO:0000313" key="9">
    <source>
        <dbReference type="EMBL" id="QES90386.1"/>
    </source>
</evidence>
<keyword evidence="10" id="KW-1185">Reference proteome</keyword>
<dbReference type="InterPro" id="IPR033985">
    <property type="entry name" value="SusD-like_N"/>
</dbReference>
<reference evidence="9 10" key="1">
    <citation type="submission" date="2019-09" db="EMBL/GenBank/DDBJ databases">
        <title>Complete genome sequence of Arachidicoccus sp. B3-10 isolated from apple orchard soil.</title>
        <authorList>
            <person name="Kim H.S."/>
            <person name="Han K.-I."/>
            <person name="Suh M.K."/>
            <person name="Lee K.C."/>
            <person name="Eom M.K."/>
            <person name="Kim J.-S."/>
            <person name="Kang S.W."/>
            <person name="Sin Y."/>
            <person name="Lee J.-S."/>
        </authorList>
    </citation>
    <scope>NUCLEOTIDE SEQUENCE [LARGE SCALE GENOMIC DNA]</scope>
    <source>
        <strain evidence="9 10">B3-10</strain>
    </source>
</reference>
<dbReference type="Gene3D" id="1.25.40.900">
    <property type="match status" value="1"/>
</dbReference>
<protein>
    <submittedName>
        <fullName evidence="9">RagB/SusD family nutrient uptake outer membrane protein</fullName>
    </submittedName>
</protein>
<dbReference type="Gene3D" id="2.20.20.130">
    <property type="match status" value="1"/>
</dbReference>
<evidence type="ECO:0000256" key="5">
    <source>
        <dbReference type="ARBA" id="ARBA00023237"/>
    </source>
</evidence>
<comment type="subcellular location">
    <subcellularLocation>
        <location evidence="1">Cell outer membrane</location>
    </subcellularLocation>
</comment>
<evidence type="ECO:0000256" key="4">
    <source>
        <dbReference type="ARBA" id="ARBA00023136"/>
    </source>
</evidence>
<dbReference type="Gene3D" id="1.25.40.390">
    <property type="match status" value="1"/>
</dbReference>
<proteinExistence type="inferred from homology"/>
<dbReference type="PROSITE" id="PS51257">
    <property type="entry name" value="PROKAR_LIPOPROTEIN"/>
    <property type="match status" value="1"/>
</dbReference>
<dbReference type="Proteomes" id="UP000292424">
    <property type="component" value="Chromosome"/>
</dbReference>
<dbReference type="Pfam" id="PF14322">
    <property type="entry name" value="SusD-like_3"/>
    <property type="match status" value="1"/>
</dbReference>
<keyword evidence="3 6" id="KW-0732">Signal</keyword>
<evidence type="ECO:0000259" key="7">
    <source>
        <dbReference type="Pfam" id="PF07980"/>
    </source>
</evidence>
<dbReference type="RefSeq" id="WP_131331368.1">
    <property type="nucleotide sequence ID" value="NZ_CP044016.1"/>
</dbReference>
<evidence type="ECO:0000313" key="10">
    <source>
        <dbReference type="Proteomes" id="UP000292424"/>
    </source>
</evidence>
<name>A0A5P2G3J4_9BACT</name>
<feature type="signal peptide" evidence="6">
    <location>
        <begin position="1"/>
        <end position="15"/>
    </location>
</feature>
<evidence type="ECO:0000259" key="8">
    <source>
        <dbReference type="Pfam" id="PF14322"/>
    </source>
</evidence>
<dbReference type="Pfam" id="PF07980">
    <property type="entry name" value="SusD_RagB"/>
    <property type="match status" value="1"/>
</dbReference>
<evidence type="ECO:0000256" key="6">
    <source>
        <dbReference type="SAM" id="SignalP"/>
    </source>
</evidence>
<gene>
    <name evidence="9" type="ORF">E0W69_017580</name>
</gene>
<feature type="domain" description="SusD-like N-terminal" evidence="8">
    <location>
        <begin position="45"/>
        <end position="227"/>
    </location>
</feature>
<evidence type="ECO:0000256" key="3">
    <source>
        <dbReference type="ARBA" id="ARBA00022729"/>
    </source>
</evidence>
<dbReference type="SUPFAM" id="SSF48452">
    <property type="entry name" value="TPR-like"/>
    <property type="match status" value="1"/>
</dbReference>